<evidence type="ECO:0008006" key="2">
    <source>
        <dbReference type="Google" id="ProtNLM"/>
    </source>
</evidence>
<protein>
    <recommendedName>
        <fullName evidence="2">IraD/Gp25-like domain-containing protein</fullName>
    </recommendedName>
</protein>
<dbReference type="SUPFAM" id="SSF160719">
    <property type="entry name" value="gpW/gp25-like"/>
    <property type="match status" value="1"/>
</dbReference>
<dbReference type="Gene3D" id="3.10.450.40">
    <property type="match status" value="1"/>
</dbReference>
<accession>A0A381XC92</accession>
<dbReference type="AlphaFoldDB" id="A0A381XC92"/>
<gene>
    <name evidence="1" type="ORF">METZ01_LOCUS115192</name>
</gene>
<reference evidence="1" key="1">
    <citation type="submission" date="2018-05" db="EMBL/GenBank/DDBJ databases">
        <authorList>
            <person name="Lanie J.A."/>
            <person name="Ng W.-L."/>
            <person name="Kazmierczak K.M."/>
            <person name="Andrzejewski T.M."/>
            <person name="Davidsen T.M."/>
            <person name="Wayne K.J."/>
            <person name="Tettelin H."/>
            <person name="Glass J.I."/>
            <person name="Rusch D."/>
            <person name="Podicherti R."/>
            <person name="Tsui H.-C.T."/>
            <person name="Winkler M.E."/>
        </authorList>
    </citation>
    <scope>NUCLEOTIDE SEQUENCE</scope>
</reference>
<name>A0A381XC92_9ZZZZ</name>
<sequence>MSISDRDLYKQIRVTTAKAQKKPATSRAYRGLSTVDPANKSNILYDIALIKQDIINHFHIRQGEKLENPEFGTIIWDVIYEPLTENLKTVIAQNVTEIVNSDPRVSVDSIIIDQYEAGLVIDCTLTYLPYNISEKMKLTFDEDAGNF</sequence>
<dbReference type="EMBL" id="UINC01014645">
    <property type="protein sequence ID" value="SVA62338.1"/>
    <property type="molecule type" value="Genomic_DNA"/>
</dbReference>
<evidence type="ECO:0000313" key="1">
    <source>
        <dbReference type="EMBL" id="SVA62338.1"/>
    </source>
</evidence>
<proteinExistence type="predicted"/>
<organism evidence="1">
    <name type="scientific">marine metagenome</name>
    <dbReference type="NCBI Taxonomy" id="408172"/>
    <lineage>
        <taxon>unclassified sequences</taxon>
        <taxon>metagenomes</taxon>
        <taxon>ecological metagenomes</taxon>
    </lineage>
</organism>